<sequence length="46" mass="5201">MLEIREIKADKYGTKQSAAHLNNIGDGIDGLEFRKILIVNRMVSLE</sequence>
<reference evidence="1 2" key="1">
    <citation type="submission" date="2015-07" db="EMBL/GenBank/DDBJ databases">
        <authorList>
            <consortium name="Pathogen Informatics"/>
        </authorList>
    </citation>
    <scope>NUCLEOTIDE SEQUENCE [LARGE SCALE GENOMIC DNA]</scope>
    <source>
        <strain evidence="1 2">A316</strain>
    </source>
</reference>
<protein>
    <submittedName>
        <fullName evidence="1">Uncharacterized protein</fullName>
    </submittedName>
</protein>
<evidence type="ECO:0000313" key="1">
    <source>
        <dbReference type="EMBL" id="CSC11985.1"/>
    </source>
</evidence>
<proteinExistence type="predicted"/>
<organism evidence="1 2">
    <name type="scientific">Vibrio cholerae</name>
    <dbReference type="NCBI Taxonomy" id="666"/>
    <lineage>
        <taxon>Bacteria</taxon>
        <taxon>Pseudomonadati</taxon>
        <taxon>Pseudomonadota</taxon>
        <taxon>Gammaproteobacteria</taxon>
        <taxon>Vibrionales</taxon>
        <taxon>Vibrionaceae</taxon>
        <taxon>Vibrio</taxon>
    </lineage>
</organism>
<dbReference type="Proteomes" id="UP000041770">
    <property type="component" value="Unassembled WGS sequence"/>
</dbReference>
<dbReference type="AlphaFoldDB" id="A0A655XH55"/>
<accession>A0A655XH55</accession>
<evidence type="ECO:0000313" key="2">
    <source>
        <dbReference type="Proteomes" id="UP000041770"/>
    </source>
</evidence>
<name>A0A655XH55_VIBCL</name>
<dbReference type="EMBL" id="CWQY01000003">
    <property type="protein sequence ID" value="CSC11985.1"/>
    <property type="molecule type" value="Genomic_DNA"/>
</dbReference>
<gene>
    <name evidence="1" type="ORF">ERS013200_00580</name>
</gene>